<dbReference type="RefSeq" id="WP_162850758.1">
    <property type="nucleotide sequence ID" value="NZ_BAAARP010000003.1"/>
</dbReference>
<dbReference type="EMBL" id="SOAM01000001">
    <property type="protein sequence ID" value="TDS81108.1"/>
    <property type="molecule type" value="Genomic_DNA"/>
</dbReference>
<keyword evidence="3" id="KW-0233">DNA recombination</keyword>
<name>A0A4R7FTI2_9MICO</name>
<evidence type="ECO:0000259" key="4">
    <source>
        <dbReference type="PROSITE" id="PS51898"/>
    </source>
</evidence>
<dbReference type="InterPro" id="IPR050090">
    <property type="entry name" value="Tyrosine_recombinase_XerCD"/>
</dbReference>
<dbReference type="GO" id="GO:0003677">
    <property type="term" value="F:DNA binding"/>
    <property type="evidence" value="ECO:0007669"/>
    <property type="project" value="UniProtKB-KW"/>
</dbReference>
<sequence length="363" mass="40271">MPRKKSTFGTVVPQKSGRYSARYPDLSGNRHSIKGTFATKPEAWAALAAVQTDLARGAWIDPYDGEILFADFAEMVAKARENELRPRTQRENGYMLKALNKTFGKKSLNKISPKDVAMWWSANAATPVGRRNKYGLLSNIMRTAVEWEYIAKSPVHVKNGFKDVSKKRPVWSTMQFERVVQHLDPELQRAMRVLYSTHLRISEVCGLNWSDWDSKENVLSVLRQADREHTAQTVDVKTGEDGQKAITPLCMGIAALHEQQQARPGIGGAAIFRGPKGGRLRARHLGNKWRDACAAEGIANFHVHDVRHTSLTAVGQNTKSLSTVKDRGGHTTVQAAMRYQAATREADRAAVQATDAALLAELG</sequence>
<dbReference type="InterPro" id="IPR002104">
    <property type="entry name" value="Integrase_catalytic"/>
</dbReference>
<dbReference type="Pfam" id="PF00589">
    <property type="entry name" value="Phage_integrase"/>
    <property type="match status" value="1"/>
</dbReference>
<keyword evidence="2" id="KW-0238">DNA-binding</keyword>
<evidence type="ECO:0000313" key="5">
    <source>
        <dbReference type="EMBL" id="TDS81108.1"/>
    </source>
</evidence>
<gene>
    <name evidence="5" type="ORF">CLV52_1684</name>
</gene>
<evidence type="ECO:0000313" key="6">
    <source>
        <dbReference type="Proteomes" id="UP000295344"/>
    </source>
</evidence>
<organism evidence="5 6">
    <name type="scientific">Amnibacterium kyonggiense</name>
    <dbReference type="NCBI Taxonomy" id="595671"/>
    <lineage>
        <taxon>Bacteria</taxon>
        <taxon>Bacillati</taxon>
        <taxon>Actinomycetota</taxon>
        <taxon>Actinomycetes</taxon>
        <taxon>Micrococcales</taxon>
        <taxon>Microbacteriaceae</taxon>
        <taxon>Amnibacterium</taxon>
    </lineage>
</organism>
<evidence type="ECO:0000256" key="3">
    <source>
        <dbReference type="ARBA" id="ARBA00023172"/>
    </source>
</evidence>
<dbReference type="InterPro" id="IPR011010">
    <property type="entry name" value="DNA_brk_join_enz"/>
</dbReference>
<dbReference type="PANTHER" id="PTHR30349:SF64">
    <property type="entry name" value="PROPHAGE INTEGRASE INTD-RELATED"/>
    <property type="match status" value="1"/>
</dbReference>
<accession>A0A4R7FTI2</accession>
<evidence type="ECO:0000256" key="2">
    <source>
        <dbReference type="ARBA" id="ARBA00023125"/>
    </source>
</evidence>
<dbReference type="GO" id="GO:0015074">
    <property type="term" value="P:DNA integration"/>
    <property type="evidence" value="ECO:0007669"/>
    <property type="project" value="InterPro"/>
</dbReference>
<dbReference type="Proteomes" id="UP000295344">
    <property type="component" value="Unassembled WGS sequence"/>
</dbReference>
<keyword evidence="6" id="KW-1185">Reference proteome</keyword>
<dbReference type="Gene3D" id="1.10.443.10">
    <property type="entry name" value="Intergrase catalytic core"/>
    <property type="match status" value="1"/>
</dbReference>
<dbReference type="AlphaFoldDB" id="A0A4R7FTI2"/>
<comment type="caution">
    <text evidence="5">The sequence shown here is derived from an EMBL/GenBank/DDBJ whole genome shotgun (WGS) entry which is preliminary data.</text>
</comment>
<dbReference type="InterPro" id="IPR010998">
    <property type="entry name" value="Integrase_recombinase_N"/>
</dbReference>
<proteinExistence type="inferred from homology"/>
<reference evidence="5 6" key="1">
    <citation type="submission" date="2019-03" db="EMBL/GenBank/DDBJ databases">
        <title>Genomic Encyclopedia of Archaeal and Bacterial Type Strains, Phase II (KMG-II): from individual species to whole genera.</title>
        <authorList>
            <person name="Goeker M."/>
        </authorList>
    </citation>
    <scope>NUCLEOTIDE SEQUENCE [LARGE SCALE GENOMIC DNA]</scope>
    <source>
        <strain evidence="5 6">DSM 24782</strain>
    </source>
</reference>
<dbReference type="Pfam" id="PF26003">
    <property type="entry name" value="Integrase_N_phage"/>
    <property type="match status" value="1"/>
</dbReference>
<dbReference type="Gene3D" id="1.10.150.130">
    <property type="match status" value="1"/>
</dbReference>
<dbReference type="SUPFAM" id="SSF56349">
    <property type="entry name" value="DNA breaking-rejoining enzymes"/>
    <property type="match status" value="1"/>
</dbReference>
<dbReference type="InterPro" id="IPR058717">
    <property type="entry name" value="Phage_L5_Integrase_N"/>
</dbReference>
<dbReference type="PROSITE" id="PS51898">
    <property type="entry name" value="TYR_RECOMBINASE"/>
    <property type="match status" value="1"/>
</dbReference>
<dbReference type="GO" id="GO:0006310">
    <property type="term" value="P:DNA recombination"/>
    <property type="evidence" value="ECO:0007669"/>
    <property type="project" value="UniProtKB-KW"/>
</dbReference>
<comment type="similarity">
    <text evidence="1">Belongs to the 'phage' integrase family.</text>
</comment>
<protein>
    <submittedName>
        <fullName evidence="5">Phage integrase family protein</fullName>
    </submittedName>
</protein>
<dbReference type="InterPro" id="IPR013762">
    <property type="entry name" value="Integrase-like_cat_sf"/>
</dbReference>
<feature type="domain" description="Tyr recombinase" evidence="4">
    <location>
        <begin position="166"/>
        <end position="352"/>
    </location>
</feature>
<evidence type="ECO:0000256" key="1">
    <source>
        <dbReference type="ARBA" id="ARBA00008857"/>
    </source>
</evidence>
<dbReference type="PANTHER" id="PTHR30349">
    <property type="entry name" value="PHAGE INTEGRASE-RELATED"/>
    <property type="match status" value="1"/>
</dbReference>